<dbReference type="InterPro" id="IPR001611">
    <property type="entry name" value="Leu-rich_rpt"/>
</dbReference>
<dbReference type="InParanoid" id="W5NM01"/>
<dbReference type="SMART" id="SM00369">
    <property type="entry name" value="LRR_TYP"/>
    <property type="match status" value="5"/>
</dbReference>
<dbReference type="STRING" id="7918.ENSLOCP00000021660"/>
<dbReference type="SUPFAM" id="SSF52058">
    <property type="entry name" value="L domain-like"/>
    <property type="match status" value="1"/>
</dbReference>
<dbReference type="InterPro" id="IPR032675">
    <property type="entry name" value="LRR_dom_sf"/>
</dbReference>
<dbReference type="HOGENOM" id="CLU_000288_18_10_1"/>
<dbReference type="AlphaFoldDB" id="W5NM01"/>
<evidence type="ECO:0000313" key="3">
    <source>
        <dbReference type="Ensembl" id="ENSLOCP00000021660.1"/>
    </source>
</evidence>
<dbReference type="PANTHER" id="PTHR24369">
    <property type="entry name" value="ANTIGEN BSP, PUTATIVE-RELATED"/>
    <property type="match status" value="1"/>
</dbReference>
<dbReference type="Gene3D" id="3.80.10.10">
    <property type="entry name" value="Ribonuclease Inhibitor"/>
    <property type="match status" value="1"/>
</dbReference>
<proteinExistence type="predicted"/>
<evidence type="ECO:0000256" key="2">
    <source>
        <dbReference type="ARBA" id="ARBA00022737"/>
    </source>
</evidence>
<organism evidence="3 4">
    <name type="scientific">Lepisosteus oculatus</name>
    <name type="common">Spotted gar</name>
    <dbReference type="NCBI Taxonomy" id="7918"/>
    <lineage>
        <taxon>Eukaryota</taxon>
        <taxon>Metazoa</taxon>
        <taxon>Chordata</taxon>
        <taxon>Craniata</taxon>
        <taxon>Vertebrata</taxon>
        <taxon>Euteleostomi</taxon>
        <taxon>Actinopterygii</taxon>
        <taxon>Neopterygii</taxon>
        <taxon>Holostei</taxon>
        <taxon>Semionotiformes</taxon>
        <taxon>Lepisosteidae</taxon>
        <taxon>Lepisosteus</taxon>
    </lineage>
</organism>
<reference evidence="3" key="2">
    <citation type="submission" date="2025-08" db="UniProtKB">
        <authorList>
            <consortium name="Ensembl"/>
        </authorList>
    </citation>
    <scope>IDENTIFICATION</scope>
</reference>
<keyword evidence="4" id="KW-1185">Reference proteome</keyword>
<evidence type="ECO:0000256" key="1">
    <source>
        <dbReference type="ARBA" id="ARBA00022614"/>
    </source>
</evidence>
<accession>W5NM01</accession>
<dbReference type="OMA" id="HKPRISC"/>
<reference evidence="4" key="1">
    <citation type="submission" date="2011-12" db="EMBL/GenBank/DDBJ databases">
        <title>The Draft Genome of Lepisosteus oculatus.</title>
        <authorList>
            <consortium name="The Broad Institute Genome Assembly &amp; Analysis Group"/>
            <consortium name="Computational R&amp;D Group"/>
            <consortium name="and Sequencing Platform"/>
            <person name="Di Palma F."/>
            <person name="Alfoldi J."/>
            <person name="Johnson J."/>
            <person name="Berlin A."/>
            <person name="Gnerre S."/>
            <person name="Jaffe D."/>
            <person name="MacCallum I."/>
            <person name="Young S."/>
            <person name="Walker B.J."/>
            <person name="Lander E.S."/>
            <person name="Lindblad-Toh K."/>
        </authorList>
    </citation>
    <scope>NUCLEOTIDE SEQUENCE [LARGE SCALE GENOMIC DNA]</scope>
</reference>
<reference evidence="3" key="3">
    <citation type="submission" date="2025-09" db="UniProtKB">
        <authorList>
            <consortium name="Ensembl"/>
        </authorList>
    </citation>
    <scope>IDENTIFICATION</scope>
</reference>
<dbReference type="GeneTree" id="ENSGT00940000163073"/>
<evidence type="ECO:0000313" key="4">
    <source>
        <dbReference type="Proteomes" id="UP000018468"/>
    </source>
</evidence>
<dbReference type="Bgee" id="ENSLOCG00000017555">
    <property type="expression patterns" value="Expressed in muscle tissue and 11 other cell types or tissues"/>
</dbReference>
<keyword evidence="2" id="KW-0677">Repeat</keyword>
<dbReference type="PANTHER" id="PTHR24369:SF157">
    <property type="entry name" value="LRRCT DOMAIN-CONTAINING PROTEIN"/>
    <property type="match status" value="1"/>
</dbReference>
<dbReference type="Ensembl" id="ENSLOCT00000021697.1">
    <property type="protein sequence ID" value="ENSLOCP00000021660.1"/>
    <property type="gene ID" value="ENSLOCG00000017555.1"/>
</dbReference>
<dbReference type="Pfam" id="PF13855">
    <property type="entry name" value="LRR_8"/>
    <property type="match status" value="1"/>
</dbReference>
<sequence>CQTQTHGCHSDKDADHKPRISCTGMGLTAVPQNLDLQTQVLVLTRNEFKILSWAAYTAFPALHELDLSENKIESLKLGKKGLGDGLGPAGVVLPALKKLRLNNNRIASLPPDAFQPVPSIMEIYLQSNLISQLSPTLFAKLPDLEVVELSNNKIQSLPADLMAQMTTMKLKTFAVQGNLITRLPDKFFANANGGGEIPYVFLSHNPWICGCQVLYLQWWL</sequence>
<dbReference type="PROSITE" id="PS51450">
    <property type="entry name" value="LRR"/>
    <property type="match status" value="1"/>
</dbReference>
<dbReference type="EMBL" id="AHAT01030539">
    <property type="status" value="NOT_ANNOTATED_CDS"/>
    <property type="molecule type" value="Genomic_DNA"/>
</dbReference>
<dbReference type="PRINTS" id="PR00019">
    <property type="entry name" value="LEURICHRPT"/>
</dbReference>
<keyword evidence="1" id="KW-0433">Leucine-rich repeat</keyword>
<name>W5NM01_LEPOC</name>
<protein>
    <submittedName>
        <fullName evidence="3">Uncharacterized protein</fullName>
    </submittedName>
</protein>
<dbReference type="eggNOG" id="KOG0619">
    <property type="taxonomic scope" value="Eukaryota"/>
</dbReference>
<dbReference type="InterPro" id="IPR050541">
    <property type="entry name" value="LRR_TM_domain-containing"/>
</dbReference>
<dbReference type="InterPro" id="IPR003591">
    <property type="entry name" value="Leu-rich_rpt_typical-subtyp"/>
</dbReference>
<dbReference type="Proteomes" id="UP000018468">
    <property type="component" value="Linkage group LG2"/>
</dbReference>